<evidence type="ECO:0000313" key="5">
    <source>
        <dbReference type="Proteomes" id="UP000320496"/>
    </source>
</evidence>
<dbReference type="KEGG" id="mri:Mal4_53930"/>
<dbReference type="Pfam" id="PF00534">
    <property type="entry name" value="Glycos_transf_1"/>
    <property type="match status" value="1"/>
</dbReference>
<sequence length="321" mass="35644">MQVANVGQICGGTAACAWTITRAMPHCRHTVAFLSSITSETRHAFGHVPLLQWQHVTARDVADVNPDLVVLHNTAPERVSGPLPSFTLLYQHSAGRRAAADATVYCSEWLARQCRPTGTGAEQSVPVLLQPVPRPRRPEGVENRALRTNLVVGRLCTPVERKWPSELVPFYTRLSRRFPQIEWEFVGCPPQLVPALRQACGGRVRFHCPSWAARSFLWTWDVLLYHHPTLTESFGRVVAESMQAGCIPIVDARGGFCEQIVPGTGFLCRDGDDFEDALSTTARACERRTLSRAAMSHGDQLCGLQAFPARLRRLLQTLTQD</sequence>
<dbReference type="GO" id="GO:0016757">
    <property type="term" value="F:glycosyltransferase activity"/>
    <property type="evidence" value="ECO:0007669"/>
    <property type="project" value="UniProtKB-KW"/>
</dbReference>
<keyword evidence="1" id="KW-0328">Glycosyltransferase</keyword>
<dbReference type="EMBL" id="CP036275">
    <property type="protein sequence ID" value="QDU41028.1"/>
    <property type="molecule type" value="Genomic_DNA"/>
</dbReference>
<evidence type="ECO:0000256" key="1">
    <source>
        <dbReference type="ARBA" id="ARBA00022676"/>
    </source>
</evidence>
<dbReference type="PANTHER" id="PTHR12526">
    <property type="entry name" value="GLYCOSYLTRANSFERASE"/>
    <property type="match status" value="1"/>
</dbReference>
<evidence type="ECO:0000256" key="2">
    <source>
        <dbReference type="ARBA" id="ARBA00022679"/>
    </source>
</evidence>
<gene>
    <name evidence="4" type="ORF">Mal4_53930</name>
</gene>
<evidence type="ECO:0000259" key="3">
    <source>
        <dbReference type="Pfam" id="PF00534"/>
    </source>
</evidence>
<dbReference type="CDD" id="cd03801">
    <property type="entry name" value="GT4_PimA-like"/>
    <property type="match status" value="1"/>
</dbReference>
<dbReference type="Proteomes" id="UP000320496">
    <property type="component" value="Chromosome"/>
</dbReference>
<dbReference type="Gene3D" id="3.40.50.2000">
    <property type="entry name" value="Glycogen Phosphorylase B"/>
    <property type="match status" value="1"/>
</dbReference>
<dbReference type="SUPFAM" id="SSF53756">
    <property type="entry name" value="UDP-Glycosyltransferase/glycogen phosphorylase"/>
    <property type="match status" value="1"/>
</dbReference>
<reference evidence="4 5" key="1">
    <citation type="submission" date="2019-02" db="EMBL/GenBank/DDBJ databases">
        <title>Deep-cultivation of Planctomycetes and their phenomic and genomic characterization uncovers novel biology.</title>
        <authorList>
            <person name="Wiegand S."/>
            <person name="Jogler M."/>
            <person name="Boedeker C."/>
            <person name="Pinto D."/>
            <person name="Vollmers J."/>
            <person name="Rivas-Marin E."/>
            <person name="Kohn T."/>
            <person name="Peeters S.H."/>
            <person name="Heuer A."/>
            <person name="Rast P."/>
            <person name="Oberbeckmann S."/>
            <person name="Bunk B."/>
            <person name="Jeske O."/>
            <person name="Meyerdierks A."/>
            <person name="Storesund J.E."/>
            <person name="Kallscheuer N."/>
            <person name="Luecker S."/>
            <person name="Lage O.M."/>
            <person name="Pohl T."/>
            <person name="Merkel B.J."/>
            <person name="Hornburger P."/>
            <person name="Mueller R.-W."/>
            <person name="Bruemmer F."/>
            <person name="Labrenz M."/>
            <person name="Spormann A.M."/>
            <person name="Op den Camp H."/>
            <person name="Overmann J."/>
            <person name="Amann R."/>
            <person name="Jetten M.S.M."/>
            <person name="Mascher T."/>
            <person name="Medema M.H."/>
            <person name="Devos D.P."/>
            <person name="Kaster A.-K."/>
            <person name="Ovreas L."/>
            <person name="Rohde M."/>
            <person name="Galperin M.Y."/>
            <person name="Jogler C."/>
        </authorList>
    </citation>
    <scope>NUCLEOTIDE SEQUENCE [LARGE SCALE GENOMIC DNA]</scope>
    <source>
        <strain evidence="4 5">Mal4</strain>
    </source>
</reference>
<keyword evidence="5" id="KW-1185">Reference proteome</keyword>
<feature type="domain" description="Glycosyl transferase family 1" evidence="3">
    <location>
        <begin position="224"/>
        <end position="277"/>
    </location>
</feature>
<dbReference type="InterPro" id="IPR001296">
    <property type="entry name" value="Glyco_trans_1"/>
</dbReference>
<proteinExistence type="predicted"/>
<accession>A0A517ZEY2</accession>
<name>A0A517ZEY2_9PLAN</name>
<dbReference type="PANTHER" id="PTHR12526:SF510">
    <property type="entry name" value="D-INOSITOL 3-PHOSPHATE GLYCOSYLTRANSFERASE"/>
    <property type="match status" value="1"/>
</dbReference>
<evidence type="ECO:0000313" key="4">
    <source>
        <dbReference type="EMBL" id="QDU41028.1"/>
    </source>
</evidence>
<dbReference type="AlphaFoldDB" id="A0A517ZEY2"/>
<organism evidence="4 5">
    <name type="scientific">Maioricimonas rarisocia</name>
    <dbReference type="NCBI Taxonomy" id="2528026"/>
    <lineage>
        <taxon>Bacteria</taxon>
        <taxon>Pseudomonadati</taxon>
        <taxon>Planctomycetota</taxon>
        <taxon>Planctomycetia</taxon>
        <taxon>Planctomycetales</taxon>
        <taxon>Planctomycetaceae</taxon>
        <taxon>Maioricimonas</taxon>
    </lineage>
</organism>
<protein>
    <submittedName>
        <fullName evidence="4">Glycosyl transferases group 1</fullName>
    </submittedName>
</protein>
<keyword evidence="2 4" id="KW-0808">Transferase</keyword>